<sequence>MINIESAILNLNNVNQVIREQAIDICNKFQTFDLFNWEIWTNLSDFSKPQTVRIYAYTTLSVVIQNEWSKIATDSKFFTNFPYYNPKHFNNDPIKNAIVLANAKFLIYLSPFEMIIQLFDQANMENIQFLSSLLAEFVSCYYTQPMLPAERKTIVNQFMLTHLPKYVLSLILSPLTQLKFDSVDFSFYLSLLGKIHHDFILPKNLLCTSDVEKFYASFSPLLWVESDNIAIVWIFDSLFTQTEEPKSVRKAKVSKKGENDDSFHATLEPIVASLMTSAPAMFLQNYGELFFQVPQPSEKYPKILNSFISRIPIFFAMLERLNLDSILPFFDMLNTMLQSSSPTVIYETAENISELIKMLGKFPEFTDNTEFFKNRMNIFETCIKIISIQLELLPGAPYDDGWDIGNIRSSIFKLADTISEIDTEMVAKELIRFIISKDNEDSILVSLVRLLSFTLAMAISPAQAESQLKEQQLELEKQILQMQQQVNGENNEKENSQKEVVNESNAENESKKEETKSEEQTNSNEQIVENPIILLQQQQPITKKIISISNEAKMATSFLLSIIPNVSRGTSNYIFTALTKLIYFIDFTEEELNAFFPNLLNLFISMKPSSFDSFTSYFTSFFSNFSNYGISLPVDQLKAIPPDDPVYYTVATLISKFTDSEAMLDSAINDIDWFITYFNPQMQDSIDRLNRHILQSFDFIGQNPPKSEDSNSGFTILSKLVDSNNILVALVNNSQDESISNKFISPISHLSNAITTLTDSFPSAMLSLIERLQMPVVIFECTNVWLKKIALPILAKLSSDQLFEDQTAMMSALFIVSEYSKLIASNLIPMIDMICANSEAPVTIENSSKKVAVILVKLTRFVQNENDVVQIMSIGLKMNDFRCFSNVVDLSAERGIHVFAHFWNGFIQRKETNYRDKLSEGLYYLYEKGKGDLNQFLQLPGVTQEQIASLEARLQNCGAARTKRKYIRLLIPP</sequence>
<feature type="compositionally biased region" description="Basic and acidic residues" evidence="1">
    <location>
        <begin position="490"/>
        <end position="501"/>
    </location>
</feature>
<accession>A0ABR2HWK1</accession>
<name>A0ABR2HWK1_9EUKA</name>
<proteinExistence type="predicted"/>
<protein>
    <recommendedName>
        <fullName evidence="4">Importin N-terminal domain-containing protein</fullName>
    </recommendedName>
</protein>
<dbReference type="EMBL" id="JAPFFF010000021">
    <property type="protein sequence ID" value="KAK8854010.1"/>
    <property type="molecule type" value="Genomic_DNA"/>
</dbReference>
<keyword evidence="3" id="KW-1185">Reference proteome</keyword>
<reference evidence="2 3" key="1">
    <citation type="submission" date="2024-04" db="EMBL/GenBank/DDBJ databases">
        <title>Tritrichomonas musculus Genome.</title>
        <authorList>
            <person name="Alves-Ferreira E."/>
            <person name="Grigg M."/>
            <person name="Lorenzi H."/>
            <person name="Galac M."/>
        </authorList>
    </citation>
    <scope>NUCLEOTIDE SEQUENCE [LARGE SCALE GENOMIC DNA]</scope>
    <source>
        <strain evidence="2 3">EAF2021</strain>
    </source>
</reference>
<feature type="region of interest" description="Disordered" evidence="1">
    <location>
        <begin position="487"/>
        <end position="523"/>
    </location>
</feature>
<organism evidence="2 3">
    <name type="scientific">Tritrichomonas musculus</name>
    <dbReference type="NCBI Taxonomy" id="1915356"/>
    <lineage>
        <taxon>Eukaryota</taxon>
        <taxon>Metamonada</taxon>
        <taxon>Parabasalia</taxon>
        <taxon>Tritrichomonadida</taxon>
        <taxon>Tritrichomonadidae</taxon>
        <taxon>Tritrichomonas</taxon>
    </lineage>
</organism>
<dbReference type="Proteomes" id="UP001470230">
    <property type="component" value="Unassembled WGS sequence"/>
</dbReference>
<feature type="compositionally biased region" description="Basic and acidic residues" evidence="1">
    <location>
        <begin position="508"/>
        <end position="519"/>
    </location>
</feature>
<evidence type="ECO:0000313" key="2">
    <source>
        <dbReference type="EMBL" id="KAK8854010.1"/>
    </source>
</evidence>
<gene>
    <name evidence="2" type="ORF">M9Y10_016559</name>
</gene>
<evidence type="ECO:0008006" key="4">
    <source>
        <dbReference type="Google" id="ProtNLM"/>
    </source>
</evidence>
<comment type="caution">
    <text evidence="2">The sequence shown here is derived from an EMBL/GenBank/DDBJ whole genome shotgun (WGS) entry which is preliminary data.</text>
</comment>
<evidence type="ECO:0000313" key="3">
    <source>
        <dbReference type="Proteomes" id="UP001470230"/>
    </source>
</evidence>
<evidence type="ECO:0000256" key="1">
    <source>
        <dbReference type="SAM" id="MobiDB-lite"/>
    </source>
</evidence>